<gene>
    <name evidence="1" type="ORF">CRG98_029428</name>
</gene>
<proteinExistence type="predicted"/>
<reference evidence="1 2" key="1">
    <citation type="submission" date="2017-11" db="EMBL/GenBank/DDBJ databases">
        <title>De-novo sequencing of pomegranate (Punica granatum L.) genome.</title>
        <authorList>
            <person name="Akparov Z."/>
            <person name="Amiraslanov A."/>
            <person name="Hajiyeva S."/>
            <person name="Abbasov M."/>
            <person name="Kaur K."/>
            <person name="Hamwieh A."/>
            <person name="Solovyev V."/>
            <person name="Salamov A."/>
            <person name="Braich B."/>
            <person name="Kosarev P."/>
            <person name="Mahmoud A."/>
            <person name="Hajiyev E."/>
            <person name="Babayeva S."/>
            <person name="Izzatullayeva V."/>
            <person name="Mammadov A."/>
            <person name="Mammadov A."/>
            <person name="Sharifova S."/>
            <person name="Ojaghi J."/>
            <person name="Eynullazada K."/>
            <person name="Bayramov B."/>
            <person name="Abdulazimova A."/>
            <person name="Shahmuradov I."/>
        </authorList>
    </citation>
    <scope>NUCLEOTIDE SEQUENCE [LARGE SCALE GENOMIC DNA]</scope>
    <source>
        <strain evidence="2">cv. AG2017</strain>
        <tissue evidence="1">Leaf</tissue>
    </source>
</reference>
<accession>A0A2I0J1R6</accession>
<keyword evidence="2" id="KW-1185">Reference proteome</keyword>
<dbReference type="Proteomes" id="UP000233551">
    <property type="component" value="Unassembled WGS sequence"/>
</dbReference>
<comment type="caution">
    <text evidence="1">The sequence shown here is derived from an EMBL/GenBank/DDBJ whole genome shotgun (WGS) entry which is preliminary data.</text>
</comment>
<evidence type="ECO:0000313" key="1">
    <source>
        <dbReference type="EMBL" id="PKI50184.1"/>
    </source>
</evidence>
<organism evidence="1 2">
    <name type="scientific">Punica granatum</name>
    <name type="common">Pomegranate</name>
    <dbReference type="NCBI Taxonomy" id="22663"/>
    <lineage>
        <taxon>Eukaryota</taxon>
        <taxon>Viridiplantae</taxon>
        <taxon>Streptophyta</taxon>
        <taxon>Embryophyta</taxon>
        <taxon>Tracheophyta</taxon>
        <taxon>Spermatophyta</taxon>
        <taxon>Magnoliopsida</taxon>
        <taxon>eudicotyledons</taxon>
        <taxon>Gunneridae</taxon>
        <taxon>Pentapetalae</taxon>
        <taxon>rosids</taxon>
        <taxon>malvids</taxon>
        <taxon>Myrtales</taxon>
        <taxon>Lythraceae</taxon>
        <taxon>Punica</taxon>
    </lineage>
</organism>
<evidence type="ECO:0000313" key="2">
    <source>
        <dbReference type="Proteomes" id="UP000233551"/>
    </source>
</evidence>
<sequence>MARYSASVEDLETLVCFLVFQEMGLSPKENKQVENPAYRLQWKRLNNPSAVILKSTNFICHGEPPSEIFSGYGVSPWLCVGINSKIVGLAEGAAVIELGGESGGSDEEERTSSPVDVGWAGFDEEEKASATGDVGWTGVGPIGIESDKIAEVAGGAESNIHLCPTEGC</sequence>
<name>A0A2I0J1R6_PUNGR</name>
<dbReference type="EMBL" id="PGOL01002142">
    <property type="protein sequence ID" value="PKI50184.1"/>
    <property type="molecule type" value="Genomic_DNA"/>
</dbReference>
<protein>
    <submittedName>
        <fullName evidence="1">Uncharacterized protein</fullName>
    </submittedName>
</protein>
<dbReference type="AlphaFoldDB" id="A0A2I0J1R6"/>